<name>A0ABD2Y2C4_9GENT</name>
<evidence type="ECO:0008006" key="3">
    <source>
        <dbReference type="Google" id="ProtNLM"/>
    </source>
</evidence>
<proteinExistence type="predicted"/>
<comment type="caution">
    <text evidence="1">The sequence shown here is derived from an EMBL/GenBank/DDBJ whole genome shotgun (WGS) entry which is preliminary data.</text>
</comment>
<reference evidence="1 2" key="1">
    <citation type="submission" date="2024-11" db="EMBL/GenBank/DDBJ databases">
        <title>A near-complete genome assembly of Cinchona calisaya.</title>
        <authorList>
            <person name="Lian D.C."/>
            <person name="Zhao X.W."/>
            <person name="Wei L."/>
        </authorList>
    </citation>
    <scope>NUCLEOTIDE SEQUENCE [LARGE SCALE GENOMIC DNA]</scope>
    <source>
        <tissue evidence="1">Nenye</tissue>
    </source>
</reference>
<protein>
    <recommendedName>
        <fullName evidence="3">MULE transposase domain-containing protein</fullName>
    </recommendedName>
</protein>
<sequence>MEDIEDCRGKEIVMDLKNFVGNLYFIEEENGDFNEHTTEDENIYFESYNEFEKAIEDRSADDIDTSESLKGKLLTWPGSKPVIPMIYYRTNNYLKPLVVLGRVINFYQTVIFACALVFEKDAVAYDWVLETLVNAMDRKKSVAEPK</sequence>
<keyword evidence="2" id="KW-1185">Reference proteome</keyword>
<evidence type="ECO:0000313" key="2">
    <source>
        <dbReference type="Proteomes" id="UP001630127"/>
    </source>
</evidence>
<accession>A0ABD2Y2C4</accession>
<dbReference type="Proteomes" id="UP001630127">
    <property type="component" value="Unassembled WGS sequence"/>
</dbReference>
<organism evidence="1 2">
    <name type="scientific">Cinchona calisaya</name>
    <dbReference type="NCBI Taxonomy" id="153742"/>
    <lineage>
        <taxon>Eukaryota</taxon>
        <taxon>Viridiplantae</taxon>
        <taxon>Streptophyta</taxon>
        <taxon>Embryophyta</taxon>
        <taxon>Tracheophyta</taxon>
        <taxon>Spermatophyta</taxon>
        <taxon>Magnoliopsida</taxon>
        <taxon>eudicotyledons</taxon>
        <taxon>Gunneridae</taxon>
        <taxon>Pentapetalae</taxon>
        <taxon>asterids</taxon>
        <taxon>lamiids</taxon>
        <taxon>Gentianales</taxon>
        <taxon>Rubiaceae</taxon>
        <taxon>Cinchonoideae</taxon>
        <taxon>Cinchoneae</taxon>
        <taxon>Cinchona</taxon>
    </lineage>
</organism>
<dbReference type="AlphaFoldDB" id="A0ABD2Y2C4"/>
<dbReference type="EMBL" id="JBJUIK010000016">
    <property type="protein sequence ID" value="KAL3500587.1"/>
    <property type="molecule type" value="Genomic_DNA"/>
</dbReference>
<evidence type="ECO:0000313" key="1">
    <source>
        <dbReference type="EMBL" id="KAL3500587.1"/>
    </source>
</evidence>
<gene>
    <name evidence="1" type="ORF">ACH5RR_039680</name>
</gene>